<gene>
    <name evidence="3" type="ORF">ACT17_23055</name>
</gene>
<accession>A0A0J8U377</accession>
<dbReference type="Proteomes" id="UP000037594">
    <property type="component" value="Unassembled WGS sequence"/>
</dbReference>
<sequence>MTGLHIGLDVDGVLADYMGGIADVGRSMGLPMDGAERGPTQYGLVEPGWFPNEEAASEAMRRLRDLHGLDTLGLLDAEAPTAVRRLREAGHVVSIVTARAQYTRWSKGFIDHSPRDRTLEWLTRHGFETDAVHFERSKALVGCDVYLDDAPHNIAELRDAGLHAVAYDATYNRHVDGFRVNTVSEFAEMVLDGLFDRRAA</sequence>
<dbReference type="EMBL" id="LFOD01000025">
    <property type="protein sequence ID" value="KMV15971.1"/>
    <property type="molecule type" value="Genomic_DNA"/>
</dbReference>
<evidence type="ECO:0000313" key="3">
    <source>
        <dbReference type="EMBL" id="KMV15971.1"/>
    </source>
</evidence>
<dbReference type="GO" id="GO:0008253">
    <property type="term" value="F:5'-nucleotidase activity"/>
    <property type="evidence" value="ECO:0007669"/>
    <property type="project" value="InterPro"/>
</dbReference>
<organism evidence="3 4">
    <name type="scientific">Mycolicibacterium conceptionense</name>
    <dbReference type="NCBI Taxonomy" id="451644"/>
    <lineage>
        <taxon>Bacteria</taxon>
        <taxon>Bacillati</taxon>
        <taxon>Actinomycetota</taxon>
        <taxon>Actinomycetes</taxon>
        <taxon>Mycobacteriales</taxon>
        <taxon>Mycobacteriaceae</taxon>
        <taxon>Mycolicibacterium</taxon>
    </lineage>
</organism>
<dbReference type="Gene3D" id="3.40.50.1000">
    <property type="entry name" value="HAD superfamily/HAD-like"/>
    <property type="match status" value="1"/>
</dbReference>
<evidence type="ECO:0000256" key="1">
    <source>
        <dbReference type="ARBA" id="ARBA00009589"/>
    </source>
</evidence>
<dbReference type="InterPro" id="IPR023214">
    <property type="entry name" value="HAD_sf"/>
</dbReference>
<name>A0A0J8U377_9MYCO</name>
<evidence type="ECO:0000256" key="2">
    <source>
        <dbReference type="PIRSR" id="PIRSR610708-1"/>
    </source>
</evidence>
<proteinExistence type="inferred from homology"/>
<comment type="caution">
    <text evidence="3">The sequence shown here is derived from an EMBL/GenBank/DDBJ whole genome shotgun (WGS) entry which is preliminary data.</text>
</comment>
<dbReference type="InterPro" id="IPR036412">
    <property type="entry name" value="HAD-like_sf"/>
</dbReference>
<feature type="active site" description="Proton donor" evidence="2">
    <location>
        <position position="11"/>
    </location>
</feature>
<dbReference type="PATRIC" id="fig|451644.5.peg.4761"/>
<feature type="active site" description="Nucleophile" evidence="2">
    <location>
        <position position="9"/>
    </location>
</feature>
<comment type="similarity">
    <text evidence="1">Belongs to the 5'(3')-deoxyribonucleotidase family.</text>
</comment>
<dbReference type="Pfam" id="PF06941">
    <property type="entry name" value="NT5C"/>
    <property type="match status" value="1"/>
</dbReference>
<dbReference type="SUPFAM" id="SSF56784">
    <property type="entry name" value="HAD-like"/>
    <property type="match status" value="1"/>
</dbReference>
<dbReference type="InterPro" id="IPR010708">
    <property type="entry name" value="5'(3')-deoxyribonucleotidase"/>
</dbReference>
<dbReference type="RefSeq" id="WP_048896232.1">
    <property type="nucleotide sequence ID" value="NZ_LFOD01000025.1"/>
</dbReference>
<dbReference type="AlphaFoldDB" id="A0A0J8U377"/>
<evidence type="ECO:0000313" key="4">
    <source>
        <dbReference type="Proteomes" id="UP000037594"/>
    </source>
</evidence>
<dbReference type="OrthoDB" id="5242740at2"/>
<dbReference type="GO" id="GO:0009264">
    <property type="term" value="P:deoxyribonucleotide catabolic process"/>
    <property type="evidence" value="ECO:0007669"/>
    <property type="project" value="InterPro"/>
</dbReference>
<protein>
    <submittedName>
        <fullName evidence="3">5'-nucleotidase</fullName>
    </submittedName>
</protein>
<reference evidence="3 4" key="1">
    <citation type="submission" date="2015-06" db="EMBL/GenBank/DDBJ databases">
        <title>Genome sequence of Mycobacterium conceptionense strain MLE.</title>
        <authorList>
            <person name="Greninger A.L."/>
            <person name="Cunningham G."/>
            <person name="Chiu C.Y."/>
            <person name="Miller S."/>
        </authorList>
    </citation>
    <scope>NUCLEOTIDE SEQUENCE [LARGE SCALE GENOMIC DNA]</scope>
    <source>
        <strain evidence="3 4">MLE</strain>
    </source>
</reference>